<feature type="binding site" evidence="6">
    <location>
        <position position="76"/>
    </location>
    <ligand>
        <name>carbamoyl phosphate</name>
        <dbReference type="ChEBI" id="CHEBI:58228"/>
    </ligand>
</feature>
<feature type="binding site" evidence="6">
    <location>
        <begin position="127"/>
        <end position="130"/>
    </location>
    <ligand>
        <name>carbamoyl phosphate</name>
        <dbReference type="ChEBI" id="CHEBI:58228"/>
    </ligand>
</feature>
<accession>A0A285P165</accession>
<evidence type="ECO:0000259" key="7">
    <source>
        <dbReference type="Pfam" id="PF00185"/>
    </source>
</evidence>
<feature type="binding site" evidence="6">
    <location>
        <position position="159"/>
    </location>
    <ligand>
        <name>L-ornithine</name>
        <dbReference type="ChEBI" id="CHEBI:46911"/>
    </ligand>
</feature>
<evidence type="ECO:0000256" key="4">
    <source>
        <dbReference type="ARBA" id="ARBA00022679"/>
    </source>
</evidence>
<evidence type="ECO:0000256" key="6">
    <source>
        <dbReference type="HAMAP-Rule" id="MF_01109"/>
    </source>
</evidence>
<dbReference type="NCBIfam" id="TIGR00658">
    <property type="entry name" value="orni_carb_tr"/>
    <property type="match status" value="1"/>
</dbReference>
<feature type="binding site" evidence="6">
    <location>
        <position position="223"/>
    </location>
    <ligand>
        <name>L-ornithine</name>
        <dbReference type="ChEBI" id="CHEBI:46911"/>
    </ligand>
</feature>
<keyword evidence="10" id="KW-1185">Reference proteome</keyword>
<dbReference type="GO" id="GO:0019240">
    <property type="term" value="P:citrulline biosynthetic process"/>
    <property type="evidence" value="ECO:0007669"/>
    <property type="project" value="TreeGrafter"/>
</dbReference>
<name>A0A285P165_9AQUI</name>
<dbReference type="GO" id="GO:0005737">
    <property type="term" value="C:cytoplasm"/>
    <property type="evidence" value="ECO:0007669"/>
    <property type="project" value="UniProtKB-SubCell"/>
</dbReference>
<evidence type="ECO:0000259" key="8">
    <source>
        <dbReference type="Pfam" id="PF02729"/>
    </source>
</evidence>
<comment type="subcellular location">
    <subcellularLocation>
        <location evidence="6">Cytoplasm</location>
    </subcellularLocation>
</comment>
<feature type="binding site" evidence="6">
    <location>
        <begin position="262"/>
        <end position="263"/>
    </location>
    <ligand>
        <name>carbamoyl phosphate</name>
        <dbReference type="ChEBI" id="CHEBI:58228"/>
    </ligand>
</feature>
<dbReference type="Pfam" id="PF02729">
    <property type="entry name" value="OTCace_N"/>
    <property type="match status" value="1"/>
</dbReference>
<evidence type="ECO:0000313" key="9">
    <source>
        <dbReference type="EMBL" id="SNZ15472.1"/>
    </source>
</evidence>
<evidence type="ECO:0000256" key="5">
    <source>
        <dbReference type="ARBA" id="ARBA00048772"/>
    </source>
</evidence>
<dbReference type="RefSeq" id="WP_096602734.1">
    <property type="nucleotide sequence ID" value="NZ_OBEN01000008.1"/>
</dbReference>
<dbReference type="Pfam" id="PF00185">
    <property type="entry name" value="OTCace"/>
    <property type="match status" value="1"/>
</dbReference>
<dbReference type="NCBIfam" id="NF001986">
    <property type="entry name" value="PRK00779.1"/>
    <property type="match status" value="1"/>
</dbReference>
<evidence type="ECO:0000313" key="10">
    <source>
        <dbReference type="Proteomes" id="UP000218627"/>
    </source>
</evidence>
<dbReference type="Gene3D" id="3.40.50.1370">
    <property type="entry name" value="Aspartate/ornithine carbamoyltransferase"/>
    <property type="match status" value="2"/>
</dbReference>
<dbReference type="PANTHER" id="PTHR45753">
    <property type="entry name" value="ORNITHINE CARBAMOYLTRANSFERASE, MITOCHONDRIAL"/>
    <property type="match status" value="1"/>
</dbReference>
<dbReference type="SUPFAM" id="SSF53671">
    <property type="entry name" value="Aspartate/ornithine carbamoyltransferase"/>
    <property type="match status" value="1"/>
</dbReference>
<dbReference type="GO" id="GO:0016597">
    <property type="term" value="F:amino acid binding"/>
    <property type="evidence" value="ECO:0007669"/>
    <property type="project" value="InterPro"/>
</dbReference>
<keyword evidence="6" id="KW-0963">Cytoplasm</keyword>
<dbReference type="OrthoDB" id="9802587at2"/>
<comment type="pathway">
    <text evidence="1">Amino-acid biosynthesis; L-arginine biosynthesis; L-arginine from L-ornithine and carbamoyl phosphate: step 1/3.</text>
</comment>
<evidence type="ECO:0000256" key="3">
    <source>
        <dbReference type="ARBA" id="ARBA00013007"/>
    </source>
</evidence>
<dbReference type="Proteomes" id="UP000218627">
    <property type="component" value="Unassembled WGS sequence"/>
</dbReference>
<dbReference type="PRINTS" id="PR00102">
    <property type="entry name" value="OTCASE"/>
</dbReference>
<dbReference type="EMBL" id="OBEN01000008">
    <property type="protein sequence ID" value="SNZ15472.1"/>
    <property type="molecule type" value="Genomic_DNA"/>
</dbReference>
<keyword evidence="4 6" id="KW-0808">Transferase</keyword>
<dbReference type="GO" id="GO:0042450">
    <property type="term" value="P:L-arginine biosynthetic process via ornithine"/>
    <property type="evidence" value="ECO:0007669"/>
    <property type="project" value="UniProtKB-UniRule"/>
</dbReference>
<dbReference type="InterPro" id="IPR006132">
    <property type="entry name" value="Asp/Orn_carbamoyltranf_P-bd"/>
</dbReference>
<dbReference type="InterPro" id="IPR006131">
    <property type="entry name" value="Asp_carbamoyltransf_Asp/Orn-bd"/>
</dbReference>
<feature type="binding site" evidence="6">
    <location>
        <position position="290"/>
    </location>
    <ligand>
        <name>carbamoyl phosphate</name>
        <dbReference type="ChEBI" id="CHEBI:58228"/>
    </ligand>
</feature>
<dbReference type="EC" id="2.1.3.3" evidence="3 6"/>
<dbReference type="InterPro" id="IPR024904">
    <property type="entry name" value="OTCase_ArgI"/>
</dbReference>
<comment type="catalytic activity">
    <reaction evidence="5 6">
        <text>carbamoyl phosphate + L-ornithine = L-citrulline + phosphate + H(+)</text>
        <dbReference type="Rhea" id="RHEA:19513"/>
        <dbReference type="ChEBI" id="CHEBI:15378"/>
        <dbReference type="ChEBI" id="CHEBI:43474"/>
        <dbReference type="ChEBI" id="CHEBI:46911"/>
        <dbReference type="ChEBI" id="CHEBI:57743"/>
        <dbReference type="ChEBI" id="CHEBI:58228"/>
        <dbReference type="EC" id="2.1.3.3"/>
    </reaction>
</comment>
<dbReference type="FunFam" id="3.40.50.1370:FF:000008">
    <property type="entry name" value="Ornithine carbamoyltransferase"/>
    <property type="match status" value="1"/>
</dbReference>
<evidence type="ECO:0000256" key="1">
    <source>
        <dbReference type="ARBA" id="ARBA00004975"/>
    </source>
</evidence>
<dbReference type="InterPro" id="IPR002292">
    <property type="entry name" value="Orn/put_carbamltrans"/>
</dbReference>
<proteinExistence type="inferred from homology"/>
<organism evidence="9 10">
    <name type="scientific">Hydrogenobacter hydrogenophilus</name>
    <dbReference type="NCBI Taxonomy" id="35835"/>
    <lineage>
        <taxon>Bacteria</taxon>
        <taxon>Pseudomonadati</taxon>
        <taxon>Aquificota</taxon>
        <taxon>Aquificia</taxon>
        <taxon>Aquificales</taxon>
        <taxon>Aquificaceae</taxon>
        <taxon>Hydrogenobacter</taxon>
    </lineage>
</organism>
<dbReference type="HAMAP" id="MF_01109">
    <property type="entry name" value="OTCase"/>
    <property type="match status" value="1"/>
</dbReference>
<dbReference type="AlphaFoldDB" id="A0A285P165"/>
<dbReference type="InterPro" id="IPR036901">
    <property type="entry name" value="Asp/Orn_carbamoylTrfase_sf"/>
</dbReference>
<sequence>MVRNFIDLWDITPDEGWRILLDTQDIKKGKDAQKYLLGRNVGLFFTKPSTRTRVSFEVAVNQLGGNAIYLAEQNLQISRGEDLKDTARTLSRYLDCIVIRTDSHRKLEEFAKHSTIPVINALTDMSHPCQVLSDVFTLYETFEEDLKNIKIAYVGDGNNVCNTWLVAAGLFGLNLFVAVPEGYEPSSFYYQAGEDLCRITGGSIYITTNPVEAVRDAHVVYTDVWVSMNQERSEEKLKAFMPYQVNAELLSHAKESVKVMHCLPANKGEEITEDVFERFADFIFTQAENRLYTQKALLKFIINNL</sequence>
<dbReference type="InterPro" id="IPR006130">
    <property type="entry name" value="Asp/Orn_carbamoylTrfase"/>
</dbReference>
<comment type="similarity">
    <text evidence="2 6">Belongs to the aspartate/ornithine carbamoyltransferase superfamily. OTCase family.</text>
</comment>
<evidence type="ECO:0000256" key="2">
    <source>
        <dbReference type="ARBA" id="ARBA00007805"/>
    </source>
</evidence>
<feature type="binding site" evidence="6">
    <location>
        <begin position="49"/>
        <end position="52"/>
    </location>
    <ligand>
        <name>carbamoyl phosphate</name>
        <dbReference type="ChEBI" id="CHEBI:58228"/>
    </ligand>
</feature>
<dbReference type="PROSITE" id="PS00097">
    <property type="entry name" value="CARBAMOYLTRANSFERASE"/>
    <property type="match status" value="1"/>
</dbReference>
<feature type="binding site" evidence="6">
    <location>
        <begin position="227"/>
        <end position="228"/>
    </location>
    <ligand>
        <name>L-ornithine</name>
        <dbReference type="ChEBI" id="CHEBI:46911"/>
    </ligand>
</feature>
<protein>
    <recommendedName>
        <fullName evidence="3 6">Ornithine carbamoyltransferase</fullName>
        <shortName evidence="6">OTCase</shortName>
        <ecNumber evidence="3 6">2.1.3.3</ecNumber>
    </recommendedName>
</protein>
<dbReference type="PANTHER" id="PTHR45753:SF3">
    <property type="entry name" value="ORNITHINE TRANSCARBAMYLASE, MITOCHONDRIAL"/>
    <property type="match status" value="1"/>
</dbReference>
<feature type="binding site" evidence="6">
    <location>
        <position position="100"/>
    </location>
    <ligand>
        <name>carbamoyl phosphate</name>
        <dbReference type="ChEBI" id="CHEBI:58228"/>
    </ligand>
</feature>
<reference evidence="10" key="1">
    <citation type="submission" date="2017-09" db="EMBL/GenBank/DDBJ databases">
        <authorList>
            <person name="Varghese N."/>
            <person name="Submissions S."/>
        </authorList>
    </citation>
    <scope>NUCLEOTIDE SEQUENCE [LARGE SCALE GENOMIC DNA]</scope>
    <source>
        <strain evidence="10">DSM 2913</strain>
    </source>
</reference>
<feature type="domain" description="Aspartate/ornithine carbamoyltransferase carbamoyl-P binding" evidence="8">
    <location>
        <begin position="3"/>
        <end position="140"/>
    </location>
</feature>
<dbReference type="PRINTS" id="PR00100">
    <property type="entry name" value="AOTCASE"/>
</dbReference>
<feature type="domain" description="Aspartate/ornithine carbamoyltransferase Asp/Orn-binding" evidence="7">
    <location>
        <begin position="147"/>
        <end position="300"/>
    </location>
</feature>
<dbReference type="GO" id="GO:0004585">
    <property type="term" value="F:ornithine carbamoyltransferase activity"/>
    <property type="evidence" value="ECO:0007669"/>
    <property type="project" value="UniProtKB-UniRule"/>
</dbReference>
<gene>
    <name evidence="9" type="ORF">SAMN06265353_1377</name>
</gene>